<dbReference type="Proteomes" id="UP000000311">
    <property type="component" value="Unassembled WGS sequence"/>
</dbReference>
<gene>
    <name evidence="1" type="ORF">EAG_15073</name>
</gene>
<evidence type="ECO:0000313" key="1">
    <source>
        <dbReference type="EMBL" id="EFN69007.1"/>
    </source>
</evidence>
<proteinExistence type="predicted"/>
<dbReference type="InParanoid" id="E2AC31"/>
<keyword evidence="2" id="KW-1185">Reference proteome</keyword>
<protein>
    <submittedName>
        <fullName evidence="1">Uncharacterized protein</fullName>
    </submittedName>
</protein>
<accession>E2AC31</accession>
<reference evidence="1 2" key="1">
    <citation type="journal article" date="2010" name="Science">
        <title>Genomic comparison of the ants Camponotus floridanus and Harpegnathos saltator.</title>
        <authorList>
            <person name="Bonasio R."/>
            <person name="Zhang G."/>
            <person name="Ye C."/>
            <person name="Mutti N.S."/>
            <person name="Fang X."/>
            <person name="Qin N."/>
            <person name="Donahue G."/>
            <person name="Yang P."/>
            <person name="Li Q."/>
            <person name="Li C."/>
            <person name="Zhang P."/>
            <person name="Huang Z."/>
            <person name="Berger S.L."/>
            <person name="Reinberg D."/>
            <person name="Wang J."/>
            <person name="Liebig J."/>
        </authorList>
    </citation>
    <scope>NUCLEOTIDE SEQUENCE [LARGE SCALE GENOMIC DNA]</scope>
    <source>
        <strain evidence="2">C129</strain>
    </source>
</reference>
<dbReference type="EMBL" id="GL438390">
    <property type="protein sequence ID" value="EFN69007.1"/>
    <property type="molecule type" value="Genomic_DNA"/>
</dbReference>
<dbReference type="AlphaFoldDB" id="E2AC31"/>
<sequence length="95" mass="10625">MLLYQADVISQHSGNHYGISSLGFSTNTTDTLTTSYNNFSYLDRHAENVAVSSRCQQPTYFYNKPSTNTQLSSIRLFRAGFKYVEALAQLRGGDS</sequence>
<organism evidence="2">
    <name type="scientific">Camponotus floridanus</name>
    <name type="common">Florida carpenter ant</name>
    <dbReference type="NCBI Taxonomy" id="104421"/>
    <lineage>
        <taxon>Eukaryota</taxon>
        <taxon>Metazoa</taxon>
        <taxon>Ecdysozoa</taxon>
        <taxon>Arthropoda</taxon>
        <taxon>Hexapoda</taxon>
        <taxon>Insecta</taxon>
        <taxon>Pterygota</taxon>
        <taxon>Neoptera</taxon>
        <taxon>Endopterygota</taxon>
        <taxon>Hymenoptera</taxon>
        <taxon>Apocrita</taxon>
        <taxon>Aculeata</taxon>
        <taxon>Formicoidea</taxon>
        <taxon>Formicidae</taxon>
        <taxon>Formicinae</taxon>
        <taxon>Camponotus</taxon>
    </lineage>
</organism>
<evidence type="ECO:0000313" key="2">
    <source>
        <dbReference type="Proteomes" id="UP000000311"/>
    </source>
</evidence>
<name>E2AC31_CAMFO</name>